<sequence length="122" mass="13388">MPQPSPPFWQSPIAQLIGFVGGWLLISLVTLTPMEQLPAVAGSDKLHHVLGFAGWSLLCVFGPRRRFFIMALMIFLWGGAIELIQPSVNRHGEWADFVADGCGVLLVLFGASLASWRNKKQG</sequence>
<evidence type="ECO:0000256" key="1">
    <source>
        <dbReference type="SAM" id="Phobius"/>
    </source>
</evidence>
<dbReference type="RefSeq" id="WP_115895811.1">
    <property type="nucleotide sequence ID" value="NZ_QUNG01000001.1"/>
</dbReference>
<evidence type="ECO:0000313" key="3">
    <source>
        <dbReference type="Proteomes" id="UP000256542"/>
    </source>
</evidence>
<keyword evidence="3" id="KW-1185">Reference proteome</keyword>
<dbReference type="AlphaFoldDB" id="A0A3E0DSN5"/>
<accession>A0A3E0DSN5</accession>
<dbReference type="Proteomes" id="UP000256542">
    <property type="component" value="Unassembled WGS sequence"/>
</dbReference>
<evidence type="ECO:0000313" key="2">
    <source>
        <dbReference type="EMBL" id="REG86543.1"/>
    </source>
</evidence>
<dbReference type="EMBL" id="QUNG01000001">
    <property type="protein sequence ID" value="REG86543.1"/>
    <property type="molecule type" value="Genomic_DNA"/>
</dbReference>
<organism evidence="2 3">
    <name type="scientific">Marinomonas pollencensis</name>
    <dbReference type="NCBI Taxonomy" id="491954"/>
    <lineage>
        <taxon>Bacteria</taxon>
        <taxon>Pseudomonadati</taxon>
        <taxon>Pseudomonadota</taxon>
        <taxon>Gammaproteobacteria</taxon>
        <taxon>Oceanospirillales</taxon>
        <taxon>Oceanospirillaceae</taxon>
        <taxon>Marinomonas</taxon>
    </lineage>
</organism>
<keyword evidence="1" id="KW-1133">Transmembrane helix</keyword>
<feature type="transmembrane region" description="Helical" evidence="1">
    <location>
        <begin position="97"/>
        <end position="116"/>
    </location>
</feature>
<feature type="transmembrane region" description="Helical" evidence="1">
    <location>
        <begin position="67"/>
        <end position="85"/>
    </location>
</feature>
<evidence type="ECO:0008006" key="4">
    <source>
        <dbReference type="Google" id="ProtNLM"/>
    </source>
</evidence>
<dbReference type="OrthoDB" id="582407at2"/>
<gene>
    <name evidence="2" type="ORF">DFP81_101108</name>
</gene>
<comment type="caution">
    <text evidence="2">The sequence shown here is derived from an EMBL/GenBank/DDBJ whole genome shotgun (WGS) entry which is preliminary data.</text>
</comment>
<reference evidence="2 3" key="1">
    <citation type="submission" date="2018-08" db="EMBL/GenBank/DDBJ databases">
        <title>Genomic Encyclopedia of Type Strains, Phase III (KMG-III): the genomes of soil and plant-associated and newly described type strains.</title>
        <authorList>
            <person name="Whitman W."/>
        </authorList>
    </citation>
    <scope>NUCLEOTIDE SEQUENCE [LARGE SCALE GENOMIC DNA]</scope>
    <source>
        <strain evidence="2 3">CECT 7375</strain>
    </source>
</reference>
<keyword evidence="1" id="KW-0812">Transmembrane</keyword>
<feature type="transmembrane region" description="Helical" evidence="1">
    <location>
        <begin position="12"/>
        <end position="34"/>
    </location>
</feature>
<protein>
    <recommendedName>
        <fullName evidence="4">VanZ family protein</fullName>
    </recommendedName>
</protein>
<proteinExistence type="predicted"/>
<keyword evidence="1" id="KW-0472">Membrane</keyword>
<name>A0A3E0DSN5_9GAMM</name>